<feature type="region of interest" description="Disordered" evidence="1">
    <location>
        <begin position="168"/>
        <end position="192"/>
    </location>
</feature>
<feature type="region of interest" description="Disordered" evidence="1">
    <location>
        <begin position="214"/>
        <end position="265"/>
    </location>
</feature>
<accession>A0ABD5XX56</accession>
<evidence type="ECO:0000256" key="1">
    <source>
        <dbReference type="SAM" id="MobiDB-lite"/>
    </source>
</evidence>
<evidence type="ECO:0008006" key="4">
    <source>
        <dbReference type="Google" id="ProtNLM"/>
    </source>
</evidence>
<comment type="caution">
    <text evidence="2">The sequence shown here is derived from an EMBL/GenBank/DDBJ whole genome shotgun (WGS) entry which is preliminary data.</text>
</comment>
<proteinExistence type="predicted"/>
<evidence type="ECO:0000313" key="2">
    <source>
        <dbReference type="EMBL" id="MFC7138103.1"/>
    </source>
</evidence>
<organism evidence="2 3">
    <name type="scientific">Halobaculum litoreum</name>
    <dbReference type="NCBI Taxonomy" id="3031998"/>
    <lineage>
        <taxon>Archaea</taxon>
        <taxon>Methanobacteriati</taxon>
        <taxon>Methanobacteriota</taxon>
        <taxon>Stenosarchaea group</taxon>
        <taxon>Halobacteria</taxon>
        <taxon>Halobacteriales</taxon>
        <taxon>Haloferacaceae</taxon>
        <taxon>Halobaculum</taxon>
    </lineage>
</organism>
<sequence>MHRRRIAALVAVVLLALGGATATGAFTTNAAPSADLEAAPGTGPNGAYATVGDDGAIAVDLGERVNRDGVTRFAGVFTLTYTGEESASVWVSDGSRPVTFTALADSIEGPTNAVTLQPGDTLSVGVAVDTTDAAKLAVNGVTLHARLAGDTGAGSVTVRQPAPGRITVDVGDVSAGSPVTIDTTGANDGGNASVDTLSVTTGVDTDLSLSVAANRDNGSAPAFTGPQPGNSGGTRTPATTPPSATSTSRTSCPTRTSTAPPSPSR</sequence>
<dbReference type="EMBL" id="JBHSZG010000008">
    <property type="protein sequence ID" value="MFC7138103.1"/>
    <property type="molecule type" value="Genomic_DNA"/>
</dbReference>
<dbReference type="Proteomes" id="UP001596368">
    <property type="component" value="Unassembled WGS sequence"/>
</dbReference>
<name>A0ABD5XX56_9EURY</name>
<keyword evidence="3" id="KW-1185">Reference proteome</keyword>
<gene>
    <name evidence="2" type="ORF">ACFQRB_19760</name>
</gene>
<dbReference type="AlphaFoldDB" id="A0ABD5XX56"/>
<feature type="compositionally biased region" description="Low complexity" evidence="1">
    <location>
        <begin position="234"/>
        <end position="259"/>
    </location>
</feature>
<evidence type="ECO:0000313" key="3">
    <source>
        <dbReference type="Proteomes" id="UP001596368"/>
    </source>
</evidence>
<reference evidence="2 3" key="1">
    <citation type="journal article" date="2019" name="Int. J. Syst. Evol. Microbiol.">
        <title>The Global Catalogue of Microorganisms (GCM) 10K type strain sequencing project: providing services to taxonomists for standard genome sequencing and annotation.</title>
        <authorList>
            <consortium name="The Broad Institute Genomics Platform"/>
            <consortium name="The Broad Institute Genome Sequencing Center for Infectious Disease"/>
            <person name="Wu L."/>
            <person name="Ma J."/>
        </authorList>
    </citation>
    <scope>NUCLEOTIDE SEQUENCE [LARGE SCALE GENOMIC DNA]</scope>
    <source>
        <strain evidence="2 3">DT92</strain>
    </source>
</reference>
<protein>
    <recommendedName>
        <fullName evidence="4">DUF1102 domain-containing protein</fullName>
    </recommendedName>
</protein>